<proteinExistence type="predicted"/>
<gene>
    <name evidence="1" type="ORF">GRF63_12260</name>
</gene>
<comment type="caution">
    <text evidence="1">The sequence shown here is derived from an EMBL/GenBank/DDBJ whole genome shotgun (WGS) entry which is preliminary data.</text>
</comment>
<evidence type="ECO:0000313" key="2">
    <source>
        <dbReference type="Proteomes" id="UP000461409"/>
    </source>
</evidence>
<name>A0A844XFS4_9SPHN</name>
<dbReference type="Proteomes" id="UP000461409">
    <property type="component" value="Unassembled WGS sequence"/>
</dbReference>
<dbReference type="AlphaFoldDB" id="A0A844XFS4"/>
<sequence length="241" mass="26460">MVFPSFNQTFQLGNFDGYDESGARRVAHSSFDARVSELDVHRRPWAIDEASYGPRFAVLDGVGMLGTGQTIDADGNRSSLRNSVSFSEWTLDCGNGFSIRGGRGTYMRCPLSIDHGQGVRFIWRFGTTLRFPGTGADYVGFALARFMTEDDQPVIGHDGRSYDLLCTTLQLPGFANNGVFGPLQTSGWQAHDLMHTGPGRLDGYAEWIVSSGHYFQNGTDPSKDKANAYPCCLALDHIVLI</sequence>
<reference evidence="1 2" key="1">
    <citation type="submission" date="2019-12" db="EMBL/GenBank/DDBJ databases">
        <authorList>
            <person name="Lee S.D."/>
        </authorList>
    </citation>
    <scope>NUCLEOTIDE SEQUENCE [LARGE SCALE GENOMIC DNA]</scope>
    <source>
        <strain evidence="1 2">GH3-10</strain>
    </source>
</reference>
<dbReference type="EMBL" id="WUBR01000002">
    <property type="protein sequence ID" value="MWV28680.1"/>
    <property type="molecule type" value="Genomic_DNA"/>
</dbReference>
<organism evidence="1 2">
    <name type="scientific">Aurantiacibacter rhizosphaerae</name>
    <dbReference type="NCBI Taxonomy" id="2691582"/>
    <lineage>
        <taxon>Bacteria</taxon>
        <taxon>Pseudomonadati</taxon>
        <taxon>Pseudomonadota</taxon>
        <taxon>Alphaproteobacteria</taxon>
        <taxon>Sphingomonadales</taxon>
        <taxon>Erythrobacteraceae</taxon>
        <taxon>Aurantiacibacter</taxon>
    </lineage>
</organism>
<accession>A0A844XFS4</accession>
<keyword evidence="2" id="KW-1185">Reference proteome</keyword>
<protein>
    <submittedName>
        <fullName evidence="1">Uncharacterized protein</fullName>
    </submittedName>
</protein>
<reference evidence="1 2" key="2">
    <citation type="submission" date="2020-02" db="EMBL/GenBank/DDBJ databases">
        <title>Erythrobacter dongmakensis sp. nov., isolated from a tidal mudflat.</title>
        <authorList>
            <person name="Kim I.S."/>
        </authorList>
    </citation>
    <scope>NUCLEOTIDE SEQUENCE [LARGE SCALE GENOMIC DNA]</scope>
    <source>
        <strain evidence="1 2">GH3-10</strain>
    </source>
</reference>
<dbReference type="RefSeq" id="WP_160486252.1">
    <property type="nucleotide sequence ID" value="NZ_WUBR01000002.1"/>
</dbReference>
<evidence type="ECO:0000313" key="1">
    <source>
        <dbReference type="EMBL" id="MWV28680.1"/>
    </source>
</evidence>